<accession>A0A9Q1C7D6</accession>
<protein>
    <submittedName>
        <fullName evidence="2">Uncharacterized protein</fullName>
    </submittedName>
</protein>
<keyword evidence="3" id="KW-1185">Reference proteome</keyword>
<name>A0A9Q1C7D6_HOLLE</name>
<reference evidence="2" key="1">
    <citation type="submission" date="2021-10" db="EMBL/GenBank/DDBJ databases">
        <title>Tropical sea cucumber genome reveals ecological adaptation and Cuvierian tubules defense mechanism.</title>
        <authorList>
            <person name="Chen T."/>
        </authorList>
    </citation>
    <scope>NUCLEOTIDE SEQUENCE</scope>
    <source>
        <strain evidence="2">Nanhai2018</strain>
        <tissue evidence="2">Muscle</tissue>
    </source>
</reference>
<feature type="region of interest" description="Disordered" evidence="1">
    <location>
        <begin position="1"/>
        <end position="23"/>
    </location>
</feature>
<dbReference type="AlphaFoldDB" id="A0A9Q1C7D6"/>
<sequence>MGQFRQSLPLESRKPNEKGLNRGYRQNSKSRWWYRINDAGDFFIELDVSDVAKRETIFGGIYA</sequence>
<organism evidence="2 3">
    <name type="scientific">Holothuria leucospilota</name>
    <name type="common">Black long sea cucumber</name>
    <name type="synonym">Mertensiothuria leucospilota</name>
    <dbReference type="NCBI Taxonomy" id="206669"/>
    <lineage>
        <taxon>Eukaryota</taxon>
        <taxon>Metazoa</taxon>
        <taxon>Echinodermata</taxon>
        <taxon>Eleutherozoa</taxon>
        <taxon>Echinozoa</taxon>
        <taxon>Holothuroidea</taxon>
        <taxon>Aspidochirotacea</taxon>
        <taxon>Aspidochirotida</taxon>
        <taxon>Holothuriidae</taxon>
        <taxon>Holothuria</taxon>
    </lineage>
</organism>
<evidence type="ECO:0000313" key="2">
    <source>
        <dbReference type="EMBL" id="KAJ8039530.1"/>
    </source>
</evidence>
<evidence type="ECO:0000313" key="3">
    <source>
        <dbReference type="Proteomes" id="UP001152320"/>
    </source>
</evidence>
<comment type="caution">
    <text evidence="2">The sequence shown here is derived from an EMBL/GenBank/DDBJ whole genome shotgun (WGS) entry which is preliminary data.</text>
</comment>
<feature type="compositionally biased region" description="Basic and acidic residues" evidence="1">
    <location>
        <begin position="11"/>
        <end position="20"/>
    </location>
</feature>
<gene>
    <name evidence="2" type="ORF">HOLleu_17279</name>
</gene>
<evidence type="ECO:0000256" key="1">
    <source>
        <dbReference type="SAM" id="MobiDB-lite"/>
    </source>
</evidence>
<dbReference type="Proteomes" id="UP001152320">
    <property type="component" value="Chromosome 7"/>
</dbReference>
<proteinExistence type="predicted"/>
<dbReference type="EMBL" id="JAIZAY010000007">
    <property type="protein sequence ID" value="KAJ8039530.1"/>
    <property type="molecule type" value="Genomic_DNA"/>
</dbReference>